<proteinExistence type="inferred from homology"/>
<organism evidence="5 6">
    <name type="scientific">Paraburkholderia ribeironis</name>
    <dbReference type="NCBI Taxonomy" id="1247936"/>
    <lineage>
        <taxon>Bacteria</taxon>
        <taxon>Pseudomonadati</taxon>
        <taxon>Pseudomonadota</taxon>
        <taxon>Betaproteobacteria</taxon>
        <taxon>Burkholderiales</taxon>
        <taxon>Burkholderiaceae</taxon>
        <taxon>Paraburkholderia</taxon>
    </lineage>
</organism>
<evidence type="ECO:0000256" key="1">
    <source>
        <dbReference type="ARBA" id="ARBA00001917"/>
    </source>
</evidence>
<accession>A0A1N7SG40</accession>
<dbReference type="AlphaFoldDB" id="A0A1N7SG40"/>
<comment type="similarity">
    <text evidence="2">Belongs to the NADH:flavin oxidoreductase/NADH oxidase family.</text>
</comment>
<dbReference type="PANTHER" id="PTHR22893">
    <property type="entry name" value="NADH OXIDOREDUCTASE-RELATED"/>
    <property type="match status" value="1"/>
</dbReference>
<sequence>MPSPSLLSPLQLGRYRLNHRVVMPPLTRMRAGMGNVPNELAPGYYGQRATRGGFIVTEATQVTPYGQGYPSTPGIHSAEQIEGWKKVTDAIHAKGGVVFLQLWHVGRSSHSSFQPGGVLPVGPSAIAITTEVSLTPEWKQVPYETPRALELDEIPGIVEAYREGARKAMTAGFDGVEVHGANGYLLEQFLHDRSNKRADIYGGSVENRARLLLEVVEAVIGIWGPDRVGVRLSPFATYNDVGDSDPIGLYGYLLPRLDKLGIAYVSLIEARGGGGMQIGSPSAVDQLRSFWPRTLILAGGFTQDTAEQAIRSGRADAIAFGRLFIANPDLPVRLKLGAQLNPYDRSTFYGGGAAGYVDYPALEKADLAE</sequence>
<dbReference type="InterPro" id="IPR001155">
    <property type="entry name" value="OxRdtase_FMN_N"/>
</dbReference>
<gene>
    <name evidence="5" type="primary">nemA</name>
    <name evidence="5" type="ORF">BN2475_640061</name>
</gene>
<dbReference type="Proteomes" id="UP000187012">
    <property type="component" value="Unassembled WGS sequence"/>
</dbReference>
<dbReference type="Pfam" id="PF00724">
    <property type="entry name" value="Oxidored_FMN"/>
    <property type="match status" value="1"/>
</dbReference>
<dbReference type="PANTHER" id="PTHR22893:SF98">
    <property type="entry name" value="OXIDOREDUCTASE"/>
    <property type="match status" value="1"/>
</dbReference>
<dbReference type="FunFam" id="3.20.20.70:FF:000059">
    <property type="entry name" value="N-ethylmaleimide reductase, FMN-linked"/>
    <property type="match status" value="1"/>
</dbReference>
<keyword evidence="6" id="KW-1185">Reference proteome</keyword>
<evidence type="ECO:0000259" key="4">
    <source>
        <dbReference type="Pfam" id="PF00724"/>
    </source>
</evidence>
<feature type="domain" description="NADH:flavin oxidoreductase/NADH oxidase N-terminal" evidence="4">
    <location>
        <begin position="6"/>
        <end position="340"/>
    </location>
</feature>
<dbReference type="GO" id="GO:0016628">
    <property type="term" value="F:oxidoreductase activity, acting on the CH-CH group of donors, NAD or NADP as acceptor"/>
    <property type="evidence" value="ECO:0007669"/>
    <property type="project" value="UniProtKB-ARBA"/>
</dbReference>
<dbReference type="InterPro" id="IPR045247">
    <property type="entry name" value="Oye-like"/>
</dbReference>
<dbReference type="STRING" id="1247936.BN2475_640061"/>
<evidence type="ECO:0000313" key="6">
    <source>
        <dbReference type="Proteomes" id="UP000187012"/>
    </source>
</evidence>
<comment type="cofactor">
    <cofactor evidence="1">
        <name>FMN</name>
        <dbReference type="ChEBI" id="CHEBI:58210"/>
    </cofactor>
</comment>
<evidence type="ECO:0000313" key="5">
    <source>
        <dbReference type="EMBL" id="SIT46357.1"/>
    </source>
</evidence>
<evidence type="ECO:0000256" key="2">
    <source>
        <dbReference type="ARBA" id="ARBA00005979"/>
    </source>
</evidence>
<dbReference type="GO" id="GO:0005829">
    <property type="term" value="C:cytosol"/>
    <property type="evidence" value="ECO:0007669"/>
    <property type="project" value="TreeGrafter"/>
</dbReference>
<dbReference type="CDD" id="cd02933">
    <property type="entry name" value="OYE_like_FMN"/>
    <property type="match status" value="1"/>
</dbReference>
<dbReference type="GO" id="GO:0010181">
    <property type="term" value="F:FMN binding"/>
    <property type="evidence" value="ECO:0007669"/>
    <property type="project" value="InterPro"/>
</dbReference>
<keyword evidence="3 5" id="KW-0560">Oxidoreductase</keyword>
<reference evidence="5 6" key="1">
    <citation type="submission" date="2016-12" db="EMBL/GenBank/DDBJ databases">
        <authorList>
            <person name="Song W.-J."/>
            <person name="Kurnit D.M."/>
        </authorList>
    </citation>
    <scope>NUCLEOTIDE SEQUENCE [LARGE SCALE GENOMIC DNA]</scope>
    <source>
        <strain evidence="5 6">STM7296</strain>
    </source>
</reference>
<dbReference type="SUPFAM" id="SSF51395">
    <property type="entry name" value="FMN-linked oxidoreductases"/>
    <property type="match status" value="1"/>
</dbReference>
<name>A0A1N7SG40_9BURK</name>
<dbReference type="RefSeq" id="WP_094782323.1">
    <property type="nucleotide sequence ID" value="NZ_CYGX02000064.1"/>
</dbReference>
<evidence type="ECO:0000256" key="3">
    <source>
        <dbReference type="ARBA" id="ARBA00023002"/>
    </source>
</evidence>
<protein>
    <submittedName>
        <fullName evidence="5">N-ethylmaleimide reductase, FMN-linked</fullName>
        <ecNumber evidence="5">1.-.-.-</ecNumber>
    </submittedName>
</protein>
<dbReference type="InterPro" id="IPR013785">
    <property type="entry name" value="Aldolase_TIM"/>
</dbReference>
<dbReference type="EC" id="1.-.-.-" evidence="5"/>
<dbReference type="Gene3D" id="3.20.20.70">
    <property type="entry name" value="Aldolase class I"/>
    <property type="match status" value="1"/>
</dbReference>
<dbReference type="OrthoDB" id="8985337at2"/>
<dbReference type="EMBL" id="CYGX02000064">
    <property type="protein sequence ID" value="SIT46357.1"/>
    <property type="molecule type" value="Genomic_DNA"/>
</dbReference>